<feature type="domain" description="EamA" evidence="7">
    <location>
        <begin position="161"/>
        <end position="297"/>
    </location>
</feature>
<keyword evidence="2" id="KW-1003">Cell membrane</keyword>
<dbReference type="SUPFAM" id="SSF103481">
    <property type="entry name" value="Multidrug resistance efflux transporter EmrE"/>
    <property type="match status" value="2"/>
</dbReference>
<evidence type="ECO:0000256" key="3">
    <source>
        <dbReference type="ARBA" id="ARBA00022692"/>
    </source>
</evidence>
<dbReference type="InterPro" id="IPR050638">
    <property type="entry name" value="AA-Vitamin_Transporters"/>
</dbReference>
<feature type="transmembrane region" description="Helical" evidence="6">
    <location>
        <begin position="97"/>
        <end position="118"/>
    </location>
</feature>
<accession>A0ABU3P5N9</accession>
<dbReference type="Gene3D" id="1.10.3730.20">
    <property type="match status" value="1"/>
</dbReference>
<dbReference type="Pfam" id="PF00892">
    <property type="entry name" value="EamA"/>
    <property type="match status" value="2"/>
</dbReference>
<protein>
    <submittedName>
        <fullName evidence="8">DMT family transporter</fullName>
    </submittedName>
</protein>
<dbReference type="EMBL" id="JAVXZY010000001">
    <property type="protein sequence ID" value="MDT8997884.1"/>
    <property type="molecule type" value="Genomic_DNA"/>
</dbReference>
<dbReference type="RefSeq" id="WP_315648133.1">
    <property type="nucleotide sequence ID" value="NZ_JAVXZY010000001.1"/>
</dbReference>
<evidence type="ECO:0000313" key="8">
    <source>
        <dbReference type="EMBL" id="MDT8997884.1"/>
    </source>
</evidence>
<feature type="transmembrane region" description="Helical" evidence="6">
    <location>
        <begin position="32"/>
        <end position="55"/>
    </location>
</feature>
<dbReference type="PANTHER" id="PTHR32322:SF18">
    <property type="entry name" value="S-ADENOSYLMETHIONINE_S-ADENOSYLHOMOCYSTEINE TRANSPORTER"/>
    <property type="match status" value="1"/>
</dbReference>
<name>A0ABU3P5N9_9BURK</name>
<keyword evidence="3 6" id="KW-0812">Transmembrane</keyword>
<evidence type="ECO:0000256" key="2">
    <source>
        <dbReference type="ARBA" id="ARBA00022475"/>
    </source>
</evidence>
<gene>
    <name evidence="8" type="ORF">RQP53_01190</name>
</gene>
<reference evidence="8" key="1">
    <citation type="submission" date="2023-09" db="EMBL/GenBank/DDBJ databases">
        <title>Paucibacter sp. APW11 Genome sequencing and assembly.</title>
        <authorList>
            <person name="Kim I."/>
        </authorList>
    </citation>
    <scope>NUCLEOTIDE SEQUENCE</scope>
    <source>
        <strain evidence="8">APW11</strain>
    </source>
</reference>
<dbReference type="InterPro" id="IPR037185">
    <property type="entry name" value="EmrE-like"/>
</dbReference>
<keyword evidence="4 6" id="KW-1133">Transmembrane helix</keyword>
<keyword evidence="5 6" id="KW-0472">Membrane</keyword>
<feature type="transmembrane region" description="Helical" evidence="6">
    <location>
        <begin position="160"/>
        <end position="180"/>
    </location>
</feature>
<feature type="transmembrane region" description="Helical" evidence="6">
    <location>
        <begin position="255"/>
        <end position="274"/>
    </location>
</feature>
<evidence type="ECO:0000313" key="9">
    <source>
        <dbReference type="Proteomes" id="UP001246372"/>
    </source>
</evidence>
<evidence type="ECO:0000259" key="7">
    <source>
        <dbReference type="Pfam" id="PF00892"/>
    </source>
</evidence>
<evidence type="ECO:0000256" key="5">
    <source>
        <dbReference type="ARBA" id="ARBA00023136"/>
    </source>
</evidence>
<comment type="subcellular location">
    <subcellularLocation>
        <location evidence="1">Cell membrane</location>
        <topology evidence="1">Multi-pass membrane protein</topology>
    </subcellularLocation>
</comment>
<feature type="transmembrane region" description="Helical" evidence="6">
    <location>
        <begin position="71"/>
        <end position="91"/>
    </location>
</feature>
<proteinExistence type="predicted"/>
<sequence length="308" mass="32613">MRAGLPWLAYGCLALSTSLVGSYVGLSKLLLLSFPVFLLAWLRFGLAAVLMLGWLRRRADEPPLDGRTRGLLFLESLLGNFLFSICLLYGLRQSSAVVAAIVMAGIPAAVALLSRIFLDEQLRPRSLAGIALSVAGIAWIGLARVDAGAGAALAQPPSSGLGVLLLLAAVFCEACYVVIGKRLTQDLPPRRISALINLWGLLLVTPLGLRQALDFDFAAVSTSAWLLLLFYAAAASMITVWLWMAGLRRVPAAQAGVFMVFLPMATTAVGVLVLGESLSAGLLPAMLLALAGVLLATWPEAQPQPRLP</sequence>
<dbReference type="PANTHER" id="PTHR32322">
    <property type="entry name" value="INNER MEMBRANE TRANSPORTER"/>
    <property type="match status" value="1"/>
</dbReference>
<organism evidence="8 9">
    <name type="scientific">Roseateles aquae</name>
    <dbReference type="NCBI Taxonomy" id="3077235"/>
    <lineage>
        <taxon>Bacteria</taxon>
        <taxon>Pseudomonadati</taxon>
        <taxon>Pseudomonadota</taxon>
        <taxon>Betaproteobacteria</taxon>
        <taxon>Burkholderiales</taxon>
        <taxon>Sphaerotilaceae</taxon>
        <taxon>Roseateles</taxon>
    </lineage>
</organism>
<feature type="transmembrane region" description="Helical" evidence="6">
    <location>
        <begin position="192"/>
        <end position="212"/>
    </location>
</feature>
<dbReference type="Proteomes" id="UP001246372">
    <property type="component" value="Unassembled WGS sequence"/>
</dbReference>
<keyword evidence="9" id="KW-1185">Reference proteome</keyword>
<comment type="caution">
    <text evidence="8">The sequence shown here is derived from an EMBL/GenBank/DDBJ whole genome shotgun (WGS) entry which is preliminary data.</text>
</comment>
<feature type="transmembrane region" description="Helical" evidence="6">
    <location>
        <begin position="280"/>
        <end position="298"/>
    </location>
</feature>
<feature type="transmembrane region" description="Helical" evidence="6">
    <location>
        <begin position="7"/>
        <end position="26"/>
    </location>
</feature>
<feature type="transmembrane region" description="Helical" evidence="6">
    <location>
        <begin position="130"/>
        <end position="154"/>
    </location>
</feature>
<dbReference type="InterPro" id="IPR000620">
    <property type="entry name" value="EamA_dom"/>
</dbReference>
<feature type="transmembrane region" description="Helical" evidence="6">
    <location>
        <begin position="224"/>
        <end position="243"/>
    </location>
</feature>
<evidence type="ECO:0000256" key="4">
    <source>
        <dbReference type="ARBA" id="ARBA00022989"/>
    </source>
</evidence>
<evidence type="ECO:0000256" key="6">
    <source>
        <dbReference type="SAM" id="Phobius"/>
    </source>
</evidence>
<feature type="domain" description="EamA" evidence="7">
    <location>
        <begin position="12"/>
        <end position="140"/>
    </location>
</feature>
<evidence type="ECO:0000256" key="1">
    <source>
        <dbReference type="ARBA" id="ARBA00004651"/>
    </source>
</evidence>